<protein>
    <submittedName>
        <fullName evidence="2">Uncharacterized protein</fullName>
    </submittedName>
</protein>
<feature type="compositionally biased region" description="Pro residues" evidence="1">
    <location>
        <begin position="59"/>
        <end position="70"/>
    </location>
</feature>
<dbReference type="KEGG" id="psco:LY89DRAFT_689694"/>
<gene>
    <name evidence="2" type="ORF">LY89DRAFT_689694</name>
</gene>
<dbReference type="EMBL" id="KQ947429">
    <property type="protein sequence ID" value="KUJ10454.1"/>
    <property type="molecule type" value="Genomic_DNA"/>
</dbReference>
<reference evidence="2 3" key="1">
    <citation type="submission" date="2015-10" db="EMBL/GenBank/DDBJ databases">
        <title>Full genome of DAOMC 229536 Phialocephala scopiformis, a fungal endophyte of spruce producing the potent anti-insectan compound rugulosin.</title>
        <authorList>
            <consortium name="DOE Joint Genome Institute"/>
            <person name="Walker A.K."/>
            <person name="Frasz S.L."/>
            <person name="Seifert K.A."/>
            <person name="Miller J.D."/>
            <person name="Mondo S.J."/>
            <person name="Labutti K."/>
            <person name="Lipzen A."/>
            <person name="Dockter R."/>
            <person name="Kennedy M."/>
            <person name="Grigoriev I.V."/>
            <person name="Spatafora J.W."/>
        </authorList>
    </citation>
    <scope>NUCLEOTIDE SEQUENCE [LARGE SCALE GENOMIC DNA]</scope>
    <source>
        <strain evidence="2 3">CBS 120377</strain>
    </source>
</reference>
<evidence type="ECO:0000256" key="1">
    <source>
        <dbReference type="SAM" id="MobiDB-lite"/>
    </source>
</evidence>
<evidence type="ECO:0000313" key="2">
    <source>
        <dbReference type="EMBL" id="KUJ10454.1"/>
    </source>
</evidence>
<dbReference type="InParanoid" id="A0A132BF10"/>
<dbReference type="AlphaFoldDB" id="A0A132BF10"/>
<sequence length="103" mass="11629">MSTEPRLYSFHNHINSHTTATPQILPLCQPHLYDSQRDLNIPLSRLSSNAPRRNLPSAKPQPPGPPPPTYPELQTLPPTSTPVAIRISHMPIIRPLQLRKTEF</sequence>
<keyword evidence="3" id="KW-1185">Reference proteome</keyword>
<accession>A0A132BF10</accession>
<proteinExistence type="predicted"/>
<feature type="region of interest" description="Disordered" evidence="1">
    <location>
        <begin position="39"/>
        <end position="79"/>
    </location>
</feature>
<name>A0A132BF10_MOLSC</name>
<dbReference type="Proteomes" id="UP000070700">
    <property type="component" value="Unassembled WGS sequence"/>
</dbReference>
<evidence type="ECO:0000313" key="3">
    <source>
        <dbReference type="Proteomes" id="UP000070700"/>
    </source>
</evidence>
<dbReference type="RefSeq" id="XP_018064809.1">
    <property type="nucleotide sequence ID" value="XM_018215952.1"/>
</dbReference>
<organism evidence="2 3">
    <name type="scientific">Mollisia scopiformis</name>
    <name type="common">Conifer needle endophyte fungus</name>
    <name type="synonym">Phialocephala scopiformis</name>
    <dbReference type="NCBI Taxonomy" id="149040"/>
    <lineage>
        <taxon>Eukaryota</taxon>
        <taxon>Fungi</taxon>
        <taxon>Dikarya</taxon>
        <taxon>Ascomycota</taxon>
        <taxon>Pezizomycotina</taxon>
        <taxon>Leotiomycetes</taxon>
        <taxon>Helotiales</taxon>
        <taxon>Mollisiaceae</taxon>
        <taxon>Mollisia</taxon>
    </lineage>
</organism>
<dbReference type="GeneID" id="28825678"/>